<evidence type="ECO:0000256" key="2">
    <source>
        <dbReference type="ARBA" id="ARBA00023125"/>
    </source>
</evidence>
<name>A0A7Y9I9G9_9ACTN</name>
<dbReference type="PROSITE" id="PS50977">
    <property type="entry name" value="HTH_TETR_2"/>
    <property type="match status" value="1"/>
</dbReference>
<evidence type="ECO:0000259" key="5">
    <source>
        <dbReference type="PROSITE" id="PS50977"/>
    </source>
</evidence>
<dbReference type="RefSeq" id="WP_179753209.1">
    <property type="nucleotide sequence ID" value="NZ_JACCBU010000001.1"/>
</dbReference>
<keyword evidence="2 4" id="KW-0238">DNA-binding</keyword>
<feature type="DNA-binding region" description="H-T-H motif" evidence="4">
    <location>
        <begin position="18"/>
        <end position="37"/>
    </location>
</feature>
<dbReference type="InterPro" id="IPR009057">
    <property type="entry name" value="Homeodomain-like_sf"/>
</dbReference>
<dbReference type="InterPro" id="IPR050109">
    <property type="entry name" value="HTH-type_TetR-like_transc_reg"/>
</dbReference>
<evidence type="ECO:0000313" key="7">
    <source>
        <dbReference type="Proteomes" id="UP000569914"/>
    </source>
</evidence>
<dbReference type="EMBL" id="JACCBU010000001">
    <property type="protein sequence ID" value="NYE72426.1"/>
    <property type="molecule type" value="Genomic_DNA"/>
</dbReference>
<dbReference type="GO" id="GO:0000976">
    <property type="term" value="F:transcription cis-regulatory region binding"/>
    <property type="evidence" value="ECO:0007669"/>
    <property type="project" value="TreeGrafter"/>
</dbReference>
<evidence type="ECO:0000313" key="6">
    <source>
        <dbReference type="EMBL" id="NYE72426.1"/>
    </source>
</evidence>
<evidence type="ECO:0000256" key="4">
    <source>
        <dbReference type="PROSITE-ProRule" id="PRU00335"/>
    </source>
</evidence>
<keyword evidence="7" id="KW-1185">Reference proteome</keyword>
<dbReference type="SUPFAM" id="SSF46689">
    <property type="entry name" value="Homeodomain-like"/>
    <property type="match status" value="1"/>
</dbReference>
<reference evidence="6 7" key="1">
    <citation type="submission" date="2020-07" db="EMBL/GenBank/DDBJ databases">
        <title>Sequencing the genomes of 1000 actinobacteria strains.</title>
        <authorList>
            <person name="Klenk H.-P."/>
        </authorList>
    </citation>
    <scope>NUCLEOTIDE SEQUENCE [LARGE SCALE GENOMIC DNA]</scope>
    <source>
        <strain evidence="6 7">DSM 22083</strain>
    </source>
</reference>
<keyword evidence="1" id="KW-0805">Transcription regulation</keyword>
<dbReference type="Proteomes" id="UP000569914">
    <property type="component" value="Unassembled WGS sequence"/>
</dbReference>
<feature type="domain" description="HTH tetR-type" evidence="5">
    <location>
        <begin position="1"/>
        <end position="55"/>
    </location>
</feature>
<dbReference type="PANTHER" id="PTHR30055:SF234">
    <property type="entry name" value="HTH-TYPE TRANSCRIPTIONAL REGULATOR BETI"/>
    <property type="match status" value="1"/>
</dbReference>
<dbReference type="Pfam" id="PF00440">
    <property type="entry name" value="TetR_N"/>
    <property type="match status" value="1"/>
</dbReference>
<comment type="caution">
    <text evidence="6">The sequence shown here is derived from an EMBL/GenBank/DDBJ whole genome shotgun (WGS) entry which is preliminary data.</text>
</comment>
<dbReference type="AlphaFoldDB" id="A0A7Y9I9G9"/>
<proteinExistence type="predicted"/>
<gene>
    <name evidence="6" type="ORF">BKA15_003755</name>
</gene>
<dbReference type="InterPro" id="IPR001647">
    <property type="entry name" value="HTH_TetR"/>
</dbReference>
<protein>
    <submittedName>
        <fullName evidence="6">AcrR family transcriptional regulator</fullName>
    </submittedName>
</protein>
<dbReference type="GO" id="GO:0003700">
    <property type="term" value="F:DNA-binding transcription factor activity"/>
    <property type="evidence" value="ECO:0007669"/>
    <property type="project" value="TreeGrafter"/>
</dbReference>
<accession>A0A7Y9I9G9</accession>
<dbReference type="PANTHER" id="PTHR30055">
    <property type="entry name" value="HTH-TYPE TRANSCRIPTIONAL REGULATOR RUTR"/>
    <property type="match status" value="1"/>
</dbReference>
<dbReference type="Gene3D" id="1.10.357.10">
    <property type="entry name" value="Tetracycline Repressor, domain 2"/>
    <property type="match status" value="1"/>
</dbReference>
<evidence type="ECO:0000256" key="1">
    <source>
        <dbReference type="ARBA" id="ARBA00023015"/>
    </source>
</evidence>
<evidence type="ECO:0000256" key="3">
    <source>
        <dbReference type="ARBA" id="ARBA00023163"/>
    </source>
</evidence>
<dbReference type="PRINTS" id="PR00455">
    <property type="entry name" value="HTHTETR"/>
</dbReference>
<keyword evidence="3" id="KW-0804">Transcription</keyword>
<organism evidence="6 7">
    <name type="scientific">Microlunatus parietis</name>
    <dbReference type="NCBI Taxonomy" id="682979"/>
    <lineage>
        <taxon>Bacteria</taxon>
        <taxon>Bacillati</taxon>
        <taxon>Actinomycetota</taxon>
        <taxon>Actinomycetes</taxon>
        <taxon>Propionibacteriales</taxon>
        <taxon>Propionibacteriaceae</taxon>
        <taxon>Microlunatus</taxon>
    </lineage>
</organism>
<sequence>MIIAATDPLLREHGRSVSTKQIAEAAGVAEGTIFRVFDSKQALIDAVLERAFSSEVTRQQLLEISTESSLRERLVEMARVIQQRMIESFTLIHAIGPPAEPKEDDRRKLRDRMMADADLLTEAITDLIGDDADQLRVDATAAAYLLRSTVFAVSHPMVAWVHGFHLEPTDPEAIIDLLLYGVADDDRSVGNRVDLAAAFAQISQSEAHSCGRPAP</sequence>